<keyword evidence="13" id="KW-1185">Reference proteome</keyword>
<keyword evidence="5 10" id="KW-0472">Membrane</keyword>
<dbReference type="InterPro" id="IPR020635">
    <property type="entry name" value="Tyr_kinase_cat_dom"/>
</dbReference>
<dbReference type="InterPro" id="IPR002909">
    <property type="entry name" value="IPT_dom"/>
</dbReference>
<keyword evidence="4 10" id="KW-1133">Transmembrane helix</keyword>
<feature type="transmembrane region" description="Helical" evidence="10">
    <location>
        <begin position="314"/>
        <end position="336"/>
    </location>
</feature>
<organism evidence="12 13">
    <name type="scientific">Tegillarca granosa</name>
    <name type="common">Malaysian cockle</name>
    <name type="synonym">Anadara granosa</name>
    <dbReference type="NCBI Taxonomy" id="220873"/>
    <lineage>
        <taxon>Eukaryota</taxon>
        <taxon>Metazoa</taxon>
        <taxon>Spiralia</taxon>
        <taxon>Lophotrochozoa</taxon>
        <taxon>Mollusca</taxon>
        <taxon>Bivalvia</taxon>
        <taxon>Autobranchia</taxon>
        <taxon>Pteriomorphia</taxon>
        <taxon>Arcoida</taxon>
        <taxon>Arcoidea</taxon>
        <taxon>Arcidae</taxon>
        <taxon>Tegillarca</taxon>
    </lineage>
</organism>
<accession>A0ABQ9E6T7</accession>
<evidence type="ECO:0000256" key="4">
    <source>
        <dbReference type="ARBA" id="ARBA00022989"/>
    </source>
</evidence>
<evidence type="ECO:0000256" key="9">
    <source>
        <dbReference type="PROSITE-ProRule" id="PRU10141"/>
    </source>
</evidence>
<name>A0ABQ9E6T7_TEGGR</name>
<dbReference type="InterPro" id="IPR011009">
    <property type="entry name" value="Kinase-like_dom_sf"/>
</dbReference>
<keyword evidence="7" id="KW-0325">Glycoprotein</keyword>
<dbReference type="Pfam" id="PF01833">
    <property type="entry name" value="TIG"/>
    <property type="match status" value="1"/>
</dbReference>
<dbReference type="Gene3D" id="3.30.200.20">
    <property type="entry name" value="Phosphorylase Kinase, domain 1"/>
    <property type="match status" value="1"/>
</dbReference>
<dbReference type="InterPro" id="IPR017441">
    <property type="entry name" value="Protein_kinase_ATP_BS"/>
</dbReference>
<comment type="catalytic activity">
    <reaction evidence="8">
        <text>L-tyrosyl-[protein] + ATP = O-phospho-L-tyrosyl-[protein] + ADP + H(+)</text>
        <dbReference type="Rhea" id="RHEA:10596"/>
        <dbReference type="Rhea" id="RHEA-COMP:10136"/>
        <dbReference type="Rhea" id="RHEA-COMP:20101"/>
        <dbReference type="ChEBI" id="CHEBI:15378"/>
        <dbReference type="ChEBI" id="CHEBI:30616"/>
        <dbReference type="ChEBI" id="CHEBI:46858"/>
        <dbReference type="ChEBI" id="CHEBI:61978"/>
        <dbReference type="ChEBI" id="CHEBI:456216"/>
        <dbReference type="EC" id="2.7.10.1"/>
    </reaction>
</comment>
<dbReference type="PRINTS" id="PR00109">
    <property type="entry name" value="TYRKINASE"/>
</dbReference>
<evidence type="ECO:0000259" key="11">
    <source>
        <dbReference type="PROSITE" id="PS50011"/>
    </source>
</evidence>
<gene>
    <name evidence="12" type="ORF">KUTeg_020105</name>
</gene>
<comment type="subcellular location">
    <subcellularLocation>
        <location evidence="1">Membrane</location>
        <topology evidence="1">Single-pass membrane protein</topology>
    </subcellularLocation>
</comment>
<dbReference type="PROSITE" id="PS00107">
    <property type="entry name" value="PROTEIN_KINASE_ATP"/>
    <property type="match status" value="1"/>
</dbReference>
<dbReference type="PROSITE" id="PS00109">
    <property type="entry name" value="PROTEIN_KINASE_TYR"/>
    <property type="match status" value="1"/>
</dbReference>
<dbReference type="InterPro" id="IPR008266">
    <property type="entry name" value="Tyr_kinase_AS"/>
</dbReference>
<dbReference type="InterPro" id="IPR050122">
    <property type="entry name" value="RTK"/>
</dbReference>
<keyword evidence="9" id="KW-0547">Nucleotide-binding</keyword>
<evidence type="ECO:0000256" key="8">
    <source>
        <dbReference type="ARBA" id="ARBA00051243"/>
    </source>
</evidence>
<dbReference type="Proteomes" id="UP001217089">
    <property type="component" value="Unassembled WGS sequence"/>
</dbReference>
<dbReference type="PROSITE" id="PS50011">
    <property type="entry name" value="PROTEIN_KINASE_DOM"/>
    <property type="match status" value="1"/>
</dbReference>
<dbReference type="InterPro" id="IPR014756">
    <property type="entry name" value="Ig_E-set"/>
</dbReference>
<dbReference type="EMBL" id="JARBDR010000918">
    <property type="protein sequence ID" value="KAJ8301118.1"/>
    <property type="molecule type" value="Genomic_DNA"/>
</dbReference>
<dbReference type="SMART" id="SM00219">
    <property type="entry name" value="TyrKc"/>
    <property type="match status" value="1"/>
</dbReference>
<keyword evidence="3 10" id="KW-0812">Transmembrane</keyword>
<dbReference type="InterPro" id="IPR013783">
    <property type="entry name" value="Ig-like_fold"/>
</dbReference>
<evidence type="ECO:0000256" key="1">
    <source>
        <dbReference type="ARBA" id="ARBA00004167"/>
    </source>
</evidence>
<dbReference type="SUPFAM" id="SSF56112">
    <property type="entry name" value="Protein kinase-like (PK-like)"/>
    <property type="match status" value="1"/>
</dbReference>
<dbReference type="Gene3D" id="2.60.40.10">
    <property type="entry name" value="Immunoglobulins"/>
    <property type="match status" value="1"/>
</dbReference>
<evidence type="ECO:0000256" key="10">
    <source>
        <dbReference type="SAM" id="Phobius"/>
    </source>
</evidence>
<evidence type="ECO:0000256" key="6">
    <source>
        <dbReference type="ARBA" id="ARBA00023170"/>
    </source>
</evidence>
<dbReference type="SMART" id="SM00429">
    <property type="entry name" value="IPT"/>
    <property type="match status" value="2"/>
</dbReference>
<evidence type="ECO:0000256" key="7">
    <source>
        <dbReference type="ARBA" id="ARBA00023180"/>
    </source>
</evidence>
<feature type="domain" description="Protein kinase" evidence="11">
    <location>
        <begin position="427"/>
        <end position="688"/>
    </location>
</feature>
<dbReference type="EC" id="2.7.10.1" evidence="2"/>
<proteinExistence type="predicted"/>
<dbReference type="Gene3D" id="1.10.510.10">
    <property type="entry name" value="Transferase(Phosphotransferase) domain 1"/>
    <property type="match status" value="1"/>
</dbReference>
<evidence type="ECO:0000256" key="3">
    <source>
        <dbReference type="ARBA" id="ARBA00022692"/>
    </source>
</evidence>
<dbReference type="InterPro" id="IPR000719">
    <property type="entry name" value="Prot_kinase_dom"/>
</dbReference>
<keyword evidence="9" id="KW-0067">ATP-binding</keyword>
<dbReference type="Pfam" id="PF07714">
    <property type="entry name" value="PK_Tyr_Ser-Thr"/>
    <property type="match status" value="1"/>
</dbReference>
<evidence type="ECO:0000256" key="5">
    <source>
        <dbReference type="ARBA" id="ARBA00023136"/>
    </source>
</evidence>
<dbReference type="InterPro" id="IPR001245">
    <property type="entry name" value="Ser-Thr/Tyr_kinase_cat_dom"/>
</dbReference>
<reference evidence="12 13" key="1">
    <citation type="submission" date="2022-12" db="EMBL/GenBank/DDBJ databases">
        <title>Chromosome-level genome of Tegillarca granosa.</title>
        <authorList>
            <person name="Kim J."/>
        </authorList>
    </citation>
    <scope>NUCLEOTIDE SEQUENCE [LARGE SCALE GENOMIC DNA]</scope>
    <source>
        <strain evidence="12">Teg-2019</strain>
        <tissue evidence="12">Adductor muscle</tissue>
    </source>
</reference>
<dbReference type="PANTHER" id="PTHR24416">
    <property type="entry name" value="TYROSINE-PROTEIN KINASE RECEPTOR"/>
    <property type="match status" value="1"/>
</dbReference>
<evidence type="ECO:0000256" key="2">
    <source>
        <dbReference type="ARBA" id="ARBA00011902"/>
    </source>
</evidence>
<sequence>MNPVVHSFRPDIGPVSGGSNIDIYGENFNIGTNRSVTVAYFPCTILSNNDTVMTCQTARYVSPGTRQKRNTANSIAEGPVEVRIDGGTYPSSESFAYLPDATITGKSPQRAIVSGGIDITVIGTNLNVIANPKIRMSFTKDGWKSVTESCKVSGSGKEMLCKAPNITSLLDSSHHNKDVLLLYMSFIMDGIEDLRRLPDTYIAISIFKYHPDPQFYKFTDSDHTRFFYLTTELLEIKGSKITLGITKKDVTVMIGNSQCNVTKLEENVMHCKPVNKPSDVSSNEPKRIVRVLVGYLIYDIGYLVYVGQEAPVNVATIAVGVVIAILVLAIIAIIVLMKKRHYGPFKDETASGYGAQYTQGREVNFEGLDSAGQRIFDLQNRENAYAEQRLSGSGSNGAVGGEKLITLDDDLLLVLQDKNLLIERDWLTVGEIIGRGHFGCVYKGFITLPDVKGDTPVAVKTLHQNSPREIDVKGFIDEALRMKDFNHENVLTLTGICFGVDDMPLVILPFMSLGDLLSYIRNESNNPTIKDLIMFGVDIAKGMEYLSGLKFVHRDLAARNCMLDDDYKVKVADFGLSRDIYERDYYSSDNKKSKLPVKWMAPESLEKGNYNSKSDVWSFGVVLWELMTRGVNPYPEVDNWDVLRYIKSGRRMPQPPYCPDSLYLVMQKCWAFNPNDRPKFSVLVHEITDMITILQQQMKQGKEMSDIQNTYVNTNLCTDYHYADSPPVAAGETSQPSSPTEVTPIVMVNSKQEAPTTPNNVMQTDV</sequence>
<evidence type="ECO:0000313" key="13">
    <source>
        <dbReference type="Proteomes" id="UP001217089"/>
    </source>
</evidence>
<feature type="transmembrane region" description="Helical" evidence="10">
    <location>
        <begin position="288"/>
        <end position="308"/>
    </location>
</feature>
<comment type="caution">
    <text evidence="12">The sequence shown here is derived from an EMBL/GenBank/DDBJ whole genome shotgun (WGS) entry which is preliminary data.</text>
</comment>
<dbReference type="SUPFAM" id="SSF81296">
    <property type="entry name" value="E set domains"/>
    <property type="match status" value="2"/>
</dbReference>
<feature type="binding site" evidence="9">
    <location>
        <position position="460"/>
    </location>
    <ligand>
        <name>ATP</name>
        <dbReference type="ChEBI" id="CHEBI:30616"/>
    </ligand>
</feature>
<keyword evidence="6" id="KW-0675">Receptor</keyword>
<evidence type="ECO:0000313" key="12">
    <source>
        <dbReference type="EMBL" id="KAJ8301118.1"/>
    </source>
</evidence>
<dbReference type="PANTHER" id="PTHR24416:SF564">
    <property type="entry name" value="MACROPHAGE-STIMULATING PROTEIN RECEPTOR"/>
    <property type="match status" value="1"/>
</dbReference>
<protein>
    <recommendedName>
        <fullName evidence="2">receptor protein-tyrosine kinase</fullName>
        <ecNumber evidence="2">2.7.10.1</ecNumber>
    </recommendedName>
</protein>